<evidence type="ECO:0000313" key="2">
    <source>
        <dbReference type="Proteomes" id="UP000092124"/>
    </source>
</evidence>
<feature type="non-terminal residue" evidence="1">
    <location>
        <position position="291"/>
    </location>
</feature>
<accession>A0A1A6HS99</accession>
<dbReference type="OrthoDB" id="6022562at2759"/>
<name>A0A1A6HS99_NEOLE</name>
<dbReference type="PANTHER" id="PTHR35354">
    <property type="entry name" value="RGD1561648"/>
    <property type="match status" value="1"/>
</dbReference>
<dbReference type="InterPro" id="IPR027878">
    <property type="entry name" value="DUF4551"/>
</dbReference>
<gene>
    <name evidence="1" type="ORF">A6R68_20922</name>
</gene>
<reference evidence="1 2" key="1">
    <citation type="submission" date="2016-06" db="EMBL/GenBank/DDBJ databases">
        <title>The Draft Genome Sequence and Annotation of the Desert Woodrat Neotoma lepida.</title>
        <authorList>
            <person name="Campbell M."/>
            <person name="Oakeson K.F."/>
            <person name="Yandell M."/>
            <person name="Halpert J.R."/>
            <person name="Dearing D."/>
        </authorList>
    </citation>
    <scope>NUCLEOTIDE SEQUENCE [LARGE SCALE GENOMIC DNA]</scope>
    <source>
        <strain evidence="1">417</strain>
        <tissue evidence="1">Liver</tissue>
    </source>
</reference>
<organism evidence="1 2">
    <name type="scientific">Neotoma lepida</name>
    <name type="common">Desert woodrat</name>
    <dbReference type="NCBI Taxonomy" id="56216"/>
    <lineage>
        <taxon>Eukaryota</taxon>
        <taxon>Metazoa</taxon>
        <taxon>Chordata</taxon>
        <taxon>Craniata</taxon>
        <taxon>Vertebrata</taxon>
        <taxon>Euteleostomi</taxon>
        <taxon>Mammalia</taxon>
        <taxon>Eutheria</taxon>
        <taxon>Euarchontoglires</taxon>
        <taxon>Glires</taxon>
        <taxon>Rodentia</taxon>
        <taxon>Myomorpha</taxon>
        <taxon>Muroidea</taxon>
        <taxon>Cricetidae</taxon>
        <taxon>Neotominae</taxon>
        <taxon>Neotoma</taxon>
    </lineage>
</organism>
<evidence type="ECO:0000313" key="1">
    <source>
        <dbReference type="EMBL" id="OBS80885.1"/>
    </source>
</evidence>
<dbReference type="Pfam" id="PF15087">
    <property type="entry name" value="DUF4551"/>
    <property type="match status" value="1"/>
</dbReference>
<keyword evidence="2" id="KW-1185">Reference proteome</keyword>
<comment type="caution">
    <text evidence="1">The sequence shown here is derived from an EMBL/GenBank/DDBJ whole genome shotgun (WGS) entry which is preliminary data.</text>
</comment>
<dbReference type="PANTHER" id="PTHR35354:SF1">
    <property type="entry name" value="RGD1561648"/>
    <property type="match status" value="1"/>
</dbReference>
<dbReference type="AlphaFoldDB" id="A0A1A6HS99"/>
<proteinExistence type="predicted"/>
<dbReference type="Proteomes" id="UP000092124">
    <property type="component" value="Unassembled WGS sequence"/>
</dbReference>
<protein>
    <submittedName>
        <fullName evidence="1">Uncharacterized protein</fullName>
    </submittedName>
</protein>
<sequence>MELFCLENPSINSYNERTIRSHQASNMSFKDPTPCPSDLKQLSLPGQGASRPLPTLFRTCQSTAATGEAACSPSFVSNTKQWEPPDYKDSPREIPFRFDGDRNGFRLGNSLPASPSYSSSSLEKEESELHLYVISETSSIFLYLKSSWNNYIIRATLSQDPLCSSEHGHVIGNPKPYRSEEKIKHFSQLKSELFLQDNTLRKILCLITELRGAAQRNFILKRLFWKTSELFYFLVNKLLEYLPESRDKTALQNKSQRANELVACIEIIQTLGLMFRETEVESSRLSTLAAK</sequence>
<dbReference type="EMBL" id="LZPO01017306">
    <property type="protein sequence ID" value="OBS80885.1"/>
    <property type="molecule type" value="Genomic_DNA"/>
</dbReference>